<name>A0A0W8IIB3_9MICC</name>
<keyword evidence="2" id="KW-1133">Transmembrane helix</keyword>
<evidence type="ECO:0008006" key="7">
    <source>
        <dbReference type="Google" id="ProtNLM"/>
    </source>
</evidence>
<evidence type="ECO:0000313" key="5">
    <source>
        <dbReference type="EMBL" id="KUG59725.1"/>
    </source>
</evidence>
<dbReference type="InterPro" id="IPR027788">
    <property type="entry name" value="Alpha/beta-hydrolase_N_dom"/>
</dbReference>
<feature type="domain" description="Alpha/beta-hydrolase catalytic" evidence="3">
    <location>
        <begin position="278"/>
        <end position="568"/>
    </location>
</feature>
<organism evidence="5 6">
    <name type="scientific">Nesterenkonia jeotgali</name>
    <dbReference type="NCBI Taxonomy" id="317018"/>
    <lineage>
        <taxon>Bacteria</taxon>
        <taxon>Bacillati</taxon>
        <taxon>Actinomycetota</taxon>
        <taxon>Actinomycetes</taxon>
        <taxon>Micrococcales</taxon>
        <taxon>Micrococcaceae</taxon>
        <taxon>Nesterenkonia</taxon>
    </lineage>
</organism>
<dbReference type="InterPro" id="IPR027787">
    <property type="entry name" value="Alpha/beta-hydrolase_catalytic"/>
</dbReference>
<keyword evidence="2" id="KW-0472">Membrane</keyword>
<dbReference type="RefSeq" id="WP_058887958.1">
    <property type="nucleotide sequence ID" value="NZ_LQBM01000002.1"/>
</dbReference>
<evidence type="ECO:0000256" key="2">
    <source>
        <dbReference type="SAM" id="Phobius"/>
    </source>
</evidence>
<feature type="domain" description="Alpha/beta-hydrolase N-terminal" evidence="4">
    <location>
        <begin position="30"/>
        <end position="261"/>
    </location>
</feature>
<sequence length="585" mass="61681">MVRFSARGAEFLRAHLINLILALALASLALTPSLVPRPTVFQGVMAGLWFMIGFQLGFAVRAAARILARRLHGGRSASGAATDPPAGSGPGAQRSRSPLRAAGLAAAIGVGLLVYVLGYGALVVSWQNEVRALVEMEPVDGAGHLAFLISMFTTLLLLFGIARGIRALRQAAGAQVARRGGSLRQARWASQATGLVAVLALVLGVLGGGLGVVAEVYQDRDAATPEGITAPVLPGRSGGPDSALAWDGLGRQGRAFAGGGPSAAQISAVTGTAAQEPVRVYAGLSQGADLQARAELVVAELERHGGFDREVLLLATPTGSGWLEPQAIASLEYLYAGDVASASMQYSTQPSWVSFLFDPELPEDSSRALFEAAHERWRELPEAERPKLVVYGLSLGALGMSGSFEDLDDLLARTDAALFTGPPSNSEPWATLQANRDPGSPVWQPVYREGEQVRWQSKPGDFAALGGVWQQPRLGYLQHATDPITWLDPAVILRSPEWLQGPSAAGGRGPDVSDSMRWIPGVTFAHLVADMLVSEAVPPSHGHNFGDVAVDGWAQVLPGHGRSQAQLDAVQTVVEQIDTQNPSWE</sequence>
<feature type="transmembrane region" description="Helical" evidence="2">
    <location>
        <begin position="101"/>
        <end position="122"/>
    </location>
</feature>
<gene>
    <name evidence="5" type="ORF">AVL63_11560</name>
</gene>
<keyword evidence="2" id="KW-0812">Transmembrane</keyword>
<comment type="caution">
    <text evidence="5">The sequence shown here is derived from an EMBL/GenBank/DDBJ whole genome shotgun (WGS) entry which is preliminary data.</text>
</comment>
<dbReference type="AlphaFoldDB" id="A0A0W8IIB3"/>
<evidence type="ECO:0000259" key="3">
    <source>
        <dbReference type="Pfam" id="PF10081"/>
    </source>
</evidence>
<reference evidence="6" key="1">
    <citation type="submission" date="2015-12" db="EMBL/GenBank/DDBJ databases">
        <authorList>
            <person name="Nair G.R."/>
            <person name="Kaur G."/>
            <person name="Mayilraj S."/>
        </authorList>
    </citation>
    <scope>NUCLEOTIDE SEQUENCE [LARGE SCALE GENOMIC DNA]</scope>
    <source>
        <strain evidence="6">CD08_7</strain>
    </source>
</reference>
<dbReference type="Pfam" id="PF10081">
    <property type="entry name" value="Abhydrolase_9"/>
    <property type="match status" value="1"/>
</dbReference>
<accession>A0A0W8IIB3</accession>
<dbReference type="Pfam" id="PF15420">
    <property type="entry name" value="Abhydrolase_9_N"/>
    <property type="match status" value="1"/>
</dbReference>
<protein>
    <recommendedName>
        <fullName evidence="7">Alpha/beta-hydrolase catalytic domain-containing protein</fullName>
    </recommendedName>
</protein>
<evidence type="ECO:0000259" key="4">
    <source>
        <dbReference type="Pfam" id="PF15420"/>
    </source>
</evidence>
<feature type="transmembrane region" description="Helical" evidence="2">
    <location>
        <begin position="142"/>
        <end position="162"/>
    </location>
</feature>
<evidence type="ECO:0000256" key="1">
    <source>
        <dbReference type="SAM" id="MobiDB-lite"/>
    </source>
</evidence>
<feature type="region of interest" description="Disordered" evidence="1">
    <location>
        <begin position="75"/>
        <end position="95"/>
    </location>
</feature>
<evidence type="ECO:0000313" key="6">
    <source>
        <dbReference type="Proteomes" id="UP000054023"/>
    </source>
</evidence>
<keyword evidence="6" id="KW-1185">Reference proteome</keyword>
<feature type="transmembrane region" description="Helical" evidence="2">
    <location>
        <begin position="12"/>
        <end position="34"/>
    </location>
</feature>
<dbReference type="Proteomes" id="UP000054023">
    <property type="component" value="Unassembled WGS sequence"/>
</dbReference>
<dbReference type="ESTHER" id="9micc-a0a0w8iib3">
    <property type="family name" value="Abhydrolase_9"/>
</dbReference>
<dbReference type="OrthoDB" id="4397445at2"/>
<feature type="transmembrane region" description="Helical" evidence="2">
    <location>
        <begin position="192"/>
        <end position="214"/>
    </location>
</feature>
<proteinExistence type="predicted"/>
<feature type="transmembrane region" description="Helical" evidence="2">
    <location>
        <begin position="40"/>
        <end position="60"/>
    </location>
</feature>
<dbReference type="STRING" id="317018.AVL63_11560"/>
<dbReference type="EMBL" id="LQBM01000002">
    <property type="protein sequence ID" value="KUG59725.1"/>
    <property type="molecule type" value="Genomic_DNA"/>
</dbReference>